<name>A0A4Q1BHC4_TREME</name>
<feature type="region of interest" description="Disordered" evidence="1">
    <location>
        <begin position="1"/>
        <end position="78"/>
    </location>
</feature>
<sequence length="160" mass="16457">MSDPTPETALTIVSTDGQQTRGVPGMNDPKIKQSIQPQEITPMTSLVPSGKSSTHPSDTLVGVGSDNDELPNEPFASVKDPQIAEGKLGCTCPTAGECLERAADVGCGVSKGVGCFVESVVGSAFMCAKDSVCCVVGVVLCPVDCCCSICCPDFIPDLLD</sequence>
<dbReference type="InParanoid" id="A0A4Q1BHC4"/>
<accession>A0A4Q1BHC4</accession>
<feature type="compositionally biased region" description="Polar residues" evidence="1">
    <location>
        <begin position="11"/>
        <end position="21"/>
    </location>
</feature>
<reference evidence="2 3" key="1">
    <citation type="submission" date="2016-06" db="EMBL/GenBank/DDBJ databases">
        <title>Evolution of pathogenesis and genome organization in the Tremellales.</title>
        <authorList>
            <person name="Cuomo C."/>
            <person name="Litvintseva A."/>
            <person name="Heitman J."/>
            <person name="Chen Y."/>
            <person name="Sun S."/>
            <person name="Springer D."/>
            <person name="Dromer F."/>
            <person name="Young S."/>
            <person name="Zeng Q."/>
            <person name="Chapman S."/>
            <person name="Gujja S."/>
            <person name="Saif S."/>
            <person name="Birren B."/>
        </authorList>
    </citation>
    <scope>NUCLEOTIDE SEQUENCE [LARGE SCALE GENOMIC DNA]</scope>
    <source>
        <strain evidence="2 3">ATCC 28783</strain>
    </source>
</reference>
<protein>
    <submittedName>
        <fullName evidence="2">Uncharacterized protein</fullName>
    </submittedName>
</protein>
<dbReference type="Proteomes" id="UP000289152">
    <property type="component" value="Unassembled WGS sequence"/>
</dbReference>
<evidence type="ECO:0000313" key="3">
    <source>
        <dbReference type="Proteomes" id="UP000289152"/>
    </source>
</evidence>
<dbReference type="AlphaFoldDB" id="A0A4Q1BHC4"/>
<keyword evidence="3" id="KW-1185">Reference proteome</keyword>
<comment type="caution">
    <text evidence="2">The sequence shown here is derived from an EMBL/GenBank/DDBJ whole genome shotgun (WGS) entry which is preliminary data.</text>
</comment>
<organism evidence="2 3">
    <name type="scientific">Tremella mesenterica</name>
    <name type="common">Jelly fungus</name>
    <dbReference type="NCBI Taxonomy" id="5217"/>
    <lineage>
        <taxon>Eukaryota</taxon>
        <taxon>Fungi</taxon>
        <taxon>Dikarya</taxon>
        <taxon>Basidiomycota</taxon>
        <taxon>Agaricomycotina</taxon>
        <taxon>Tremellomycetes</taxon>
        <taxon>Tremellales</taxon>
        <taxon>Tremellaceae</taxon>
        <taxon>Tremella</taxon>
    </lineage>
</organism>
<evidence type="ECO:0000256" key="1">
    <source>
        <dbReference type="SAM" id="MobiDB-lite"/>
    </source>
</evidence>
<proteinExistence type="predicted"/>
<dbReference type="EMBL" id="SDIL01000080">
    <property type="protein sequence ID" value="RXK36999.1"/>
    <property type="molecule type" value="Genomic_DNA"/>
</dbReference>
<feature type="compositionally biased region" description="Polar residues" evidence="1">
    <location>
        <begin position="33"/>
        <end position="57"/>
    </location>
</feature>
<gene>
    <name evidence="2" type="ORF">M231_05706</name>
</gene>
<evidence type="ECO:0000313" key="2">
    <source>
        <dbReference type="EMBL" id="RXK36999.1"/>
    </source>
</evidence>